<reference evidence="2" key="1">
    <citation type="submission" date="2020-11" db="EMBL/GenBank/DDBJ databases">
        <authorList>
            <consortium name="DOE Joint Genome Institute"/>
            <person name="Ahrendt S."/>
            <person name="Riley R."/>
            <person name="Andreopoulos W."/>
            <person name="LaButti K."/>
            <person name="Pangilinan J."/>
            <person name="Ruiz-duenas F.J."/>
            <person name="Barrasa J.M."/>
            <person name="Sanchez-Garcia M."/>
            <person name="Camarero S."/>
            <person name="Miyauchi S."/>
            <person name="Serrano A."/>
            <person name="Linde D."/>
            <person name="Babiker R."/>
            <person name="Drula E."/>
            <person name="Ayuso-Fernandez I."/>
            <person name="Pacheco R."/>
            <person name="Padilla G."/>
            <person name="Ferreira P."/>
            <person name="Barriuso J."/>
            <person name="Kellner H."/>
            <person name="Castanera R."/>
            <person name="Alfaro M."/>
            <person name="Ramirez L."/>
            <person name="Pisabarro A.G."/>
            <person name="Kuo A."/>
            <person name="Tritt A."/>
            <person name="Lipzen A."/>
            <person name="He G."/>
            <person name="Yan M."/>
            <person name="Ng V."/>
            <person name="Cullen D."/>
            <person name="Martin F."/>
            <person name="Rosso M.-N."/>
            <person name="Henrissat B."/>
            <person name="Hibbett D."/>
            <person name="Martinez A.T."/>
            <person name="Grigoriev I.V."/>
        </authorList>
    </citation>
    <scope>NUCLEOTIDE SEQUENCE</scope>
    <source>
        <strain evidence="2">AH 44721</strain>
    </source>
</reference>
<dbReference type="AlphaFoldDB" id="A0A9P5NA25"/>
<dbReference type="Proteomes" id="UP000724874">
    <property type="component" value="Unassembled WGS sequence"/>
</dbReference>
<proteinExistence type="predicted"/>
<name>A0A9P5NA25_GYMJU</name>
<protein>
    <submittedName>
        <fullName evidence="2">Uncharacterized protein</fullName>
    </submittedName>
</protein>
<dbReference type="OrthoDB" id="3063186at2759"/>
<comment type="caution">
    <text evidence="2">The sequence shown here is derived from an EMBL/GenBank/DDBJ whole genome shotgun (WGS) entry which is preliminary data.</text>
</comment>
<gene>
    <name evidence="2" type="ORF">CPB84DRAFT_1753290</name>
</gene>
<dbReference type="EMBL" id="JADNYJ010000240">
    <property type="protein sequence ID" value="KAF8873366.1"/>
    <property type="molecule type" value="Genomic_DNA"/>
</dbReference>
<keyword evidence="3" id="KW-1185">Reference proteome</keyword>
<organism evidence="2 3">
    <name type="scientific">Gymnopilus junonius</name>
    <name type="common">Spectacular rustgill mushroom</name>
    <name type="synonym">Gymnopilus spectabilis subsp. junonius</name>
    <dbReference type="NCBI Taxonomy" id="109634"/>
    <lineage>
        <taxon>Eukaryota</taxon>
        <taxon>Fungi</taxon>
        <taxon>Dikarya</taxon>
        <taxon>Basidiomycota</taxon>
        <taxon>Agaricomycotina</taxon>
        <taxon>Agaricomycetes</taxon>
        <taxon>Agaricomycetidae</taxon>
        <taxon>Agaricales</taxon>
        <taxon>Agaricineae</taxon>
        <taxon>Hymenogastraceae</taxon>
        <taxon>Gymnopilus</taxon>
    </lineage>
</organism>
<sequence>MVRSSKTKNKTPSSSDGPRLETRGLKATKWPFTKEQEEHLQSLYPEFENLVLRMNPEFKSHCKEVANWKKAKSIEIMKMPLFSPLIANGMNRKEWEKNILTRAMGIFMSEVSAKELFASENQELLEEKMAQLSTAQPELIGSALRNKVLKELWNSVDQQTWEDKAAATAADIDA</sequence>
<evidence type="ECO:0000313" key="2">
    <source>
        <dbReference type="EMBL" id="KAF8873366.1"/>
    </source>
</evidence>
<feature type="region of interest" description="Disordered" evidence="1">
    <location>
        <begin position="1"/>
        <end position="28"/>
    </location>
</feature>
<evidence type="ECO:0000256" key="1">
    <source>
        <dbReference type="SAM" id="MobiDB-lite"/>
    </source>
</evidence>
<accession>A0A9P5NA25</accession>
<evidence type="ECO:0000313" key="3">
    <source>
        <dbReference type="Proteomes" id="UP000724874"/>
    </source>
</evidence>